<feature type="transmembrane region" description="Helical" evidence="9">
    <location>
        <begin position="155"/>
        <end position="174"/>
    </location>
</feature>
<keyword evidence="9" id="KW-0812">Transmembrane</keyword>
<dbReference type="InterPro" id="IPR036890">
    <property type="entry name" value="HATPase_C_sf"/>
</dbReference>
<evidence type="ECO:0000256" key="1">
    <source>
        <dbReference type="ARBA" id="ARBA00000085"/>
    </source>
</evidence>
<feature type="transmembrane region" description="Helical" evidence="9">
    <location>
        <begin position="17"/>
        <end position="43"/>
    </location>
</feature>
<evidence type="ECO:0000256" key="2">
    <source>
        <dbReference type="ARBA" id="ARBA00004370"/>
    </source>
</evidence>
<reference evidence="11 12" key="1">
    <citation type="journal article" date="2014" name="Int. J. Syst. Evol. Microbiol.">
        <title>Listeria floridensis sp. nov., Listeria aquatica sp. nov., Listeria cornellensis sp. nov., Listeria riparia sp. nov. and Listeria grandensis sp. nov., from agricultural and natural environments.</title>
        <authorList>
            <person name="den Bakker H.C."/>
            <person name="Warchocki S."/>
            <person name="Wright E.M."/>
            <person name="Allred A.F."/>
            <person name="Ahlstrom C."/>
            <person name="Manuel C.S."/>
            <person name="Stasiewicz M.J."/>
            <person name="Burrell A."/>
            <person name="Roof S."/>
            <person name="Strawn L."/>
            <person name="Fortes E.D."/>
            <person name="Nightingale K.K."/>
            <person name="Kephart D."/>
            <person name="Wiedmann M."/>
        </authorList>
    </citation>
    <scope>NUCLEOTIDE SEQUENCE [LARGE SCALE GENOMIC DNA]</scope>
    <source>
        <strain evidence="11 12">FSL S10-1187</strain>
    </source>
</reference>
<dbReference type="SMART" id="SM00387">
    <property type="entry name" value="HATPase_c"/>
    <property type="match status" value="1"/>
</dbReference>
<dbReference type="InterPro" id="IPR003594">
    <property type="entry name" value="HATPase_dom"/>
</dbReference>
<dbReference type="InterPro" id="IPR050351">
    <property type="entry name" value="BphY/WalK/GraS-like"/>
</dbReference>
<dbReference type="SUPFAM" id="SSF55874">
    <property type="entry name" value="ATPase domain of HSP90 chaperone/DNA topoisomerase II/histidine kinase"/>
    <property type="match status" value="1"/>
</dbReference>
<keyword evidence="8" id="KW-0902">Two-component regulatory system</keyword>
<evidence type="ECO:0000256" key="3">
    <source>
        <dbReference type="ARBA" id="ARBA00012438"/>
    </source>
</evidence>
<accession>A0ABP3AVR7</accession>
<protein>
    <recommendedName>
        <fullName evidence="3">histidine kinase</fullName>
        <ecNumber evidence="3">2.7.13.3</ecNumber>
    </recommendedName>
</protein>
<keyword evidence="4" id="KW-0808">Transferase</keyword>
<keyword evidence="9" id="KW-0472">Membrane</keyword>
<dbReference type="PROSITE" id="PS50109">
    <property type="entry name" value="HIS_KIN"/>
    <property type="match status" value="1"/>
</dbReference>
<dbReference type="PANTHER" id="PTHR45453">
    <property type="entry name" value="PHOSPHATE REGULON SENSOR PROTEIN PHOR"/>
    <property type="match status" value="1"/>
</dbReference>
<keyword evidence="7" id="KW-0067">ATP-binding</keyword>
<dbReference type="SMART" id="SM00388">
    <property type="entry name" value="HisKA"/>
    <property type="match status" value="1"/>
</dbReference>
<dbReference type="Pfam" id="PF00512">
    <property type="entry name" value="HisKA"/>
    <property type="match status" value="1"/>
</dbReference>
<dbReference type="Gene3D" id="1.10.287.130">
    <property type="match status" value="1"/>
</dbReference>
<evidence type="ECO:0000256" key="6">
    <source>
        <dbReference type="ARBA" id="ARBA00022777"/>
    </source>
</evidence>
<dbReference type="EC" id="2.7.13.3" evidence="3"/>
<dbReference type="Gene3D" id="3.30.565.10">
    <property type="entry name" value="Histidine kinase-like ATPase, C-terminal domain"/>
    <property type="match status" value="1"/>
</dbReference>
<evidence type="ECO:0000256" key="4">
    <source>
        <dbReference type="ARBA" id="ARBA00022679"/>
    </source>
</evidence>
<organism evidence="11 12">
    <name type="scientific">Listeria floridensis FSL S10-1187</name>
    <dbReference type="NCBI Taxonomy" id="1265817"/>
    <lineage>
        <taxon>Bacteria</taxon>
        <taxon>Bacillati</taxon>
        <taxon>Bacillota</taxon>
        <taxon>Bacilli</taxon>
        <taxon>Bacillales</taxon>
        <taxon>Listeriaceae</taxon>
        <taxon>Listeria</taxon>
    </lineage>
</organism>
<proteinExistence type="predicted"/>
<dbReference type="RefSeq" id="WP_036097947.1">
    <property type="nucleotide sequence ID" value="NZ_AODF01000028.1"/>
</dbReference>
<keyword evidence="9" id="KW-1133">Transmembrane helix</keyword>
<evidence type="ECO:0000259" key="10">
    <source>
        <dbReference type="PROSITE" id="PS50109"/>
    </source>
</evidence>
<dbReference type="SUPFAM" id="SSF47384">
    <property type="entry name" value="Homodimeric domain of signal transducing histidine kinase"/>
    <property type="match status" value="1"/>
</dbReference>
<dbReference type="Pfam" id="PF02518">
    <property type="entry name" value="HATPase_c"/>
    <property type="match status" value="1"/>
</dbReference>
<evidence type="ECO:0000313" key="12">
    <source>
        <dbReference type="Proteomes" id="UP000019249"/>
    </source>
</evidence>
<dbReference type="EMBL" id="AODF01000028">
    <property type="protein sequence ID" value="EUJ28477.1"/>
    <property type="molecule type" value="Genomic_DNA"/>
</dbReference>
<dbReference type="InterPro" id="IPR036097">
    <property type="entry name" value="HisK_dim/P_sf"/>
</dbReference>
<keyword evidence="12" id="KW-1185">Reference proteome</keyword>
<evidence type="ECO:0000256" key="8">
    <source>
        <dbReference type="ARBA" id="ARBA00023012"/>
    </source>
</evidence>
<evidence type="ECO:0000256" key="7">
    <source>
        <dbReference type="ARBA" id="ARBA00022840"/>
    </source>
</evidence>
<comment type="catalytic activity">
    <reaction evidence="1">
        <text>ATP + protein L-histidine = ADP + protein N-phospho-L-histidine.</text>
        <dbReference type="EC" id="2.7.13.3"/>
    </reaction>
</comment>
<evidence type="ECO:0000256" key="5">
    <source>
        <dbReference type="ARBA" id="ARBA00022741"/>
    </source>
</evidence>
<keyword evidence="6 11" id="KW-0418">Kinase</keyword>
<gene>
    <name evidence="11" type="ORF">MFLO_12046</name>
</gene>
<dbReference type="GO" id="GO:0016301">
    <property type="term" value="F:kinase activity"/>
    <property type="evidence" value="ECO:0007669"/>
    <property type="project" value="UniProtKB-KW"/>
</dbReference>
<name>A0ABP3AVR7_9LIST</name>
<dbReference type="InterPro" id="IPR003661">
    <property type="entry name" value="HisK_dim/P_dom"/>
</dbReference>
<evidence type="ECO:0000256" key="9">
    <source>
        <dbReference type="SAM" id="Phobius"/>
    </source>
</evidence>
<dbReference type="CDD" id="cd00082">
    <property type="entry name" value="HisKA"/>
    <property type="match status" value="1"/>
</dbReference>
<comment type="subcellular location">
    <subcellularLocation>
        <location evidence="2">Membrane</location>
    </subcellularLocation>
</comment>
<comment type="caution">
    <text evidence="11">The sequence shown here is derived from an EMBL/GenBank/DDBJ whole genome shotgun (WGS) entry which is preliminary data.</text>
</comment>
<evidence type="ECO:0000313" key="11">
    <source>
        <dbReference type="EMBL" id="EUJ28477.1"/>
    </source>
</evidence>
<keyword evidence="5" id="KW-0547">Nucleotide-binding</keyword>
<dbReference type="Proteomes" id="UP000019249">
    <property type="component" value="Unassembled WGS sequence"/>
</dbReference>
<dbReference type="PANTHER" id="PTHR45453:SF3">
    <property type="entry name" value="HISTIDINE KINASE"/>
    <property type="match status" value="1"/>
</dbReference>
<feature type="domain" description="Histidine kinase" evidence="10">
    <location>
        <begin position="251"/>
        <end position="461"/>
    </location>
</feature>
<sequence length="461" mass="53758">MKEIKWTQKLNLFYRNWFVMFISIGITLFLFFIVTALILIASIQEHQRAVFKKQADQIFASYKKKEFNASTDDMSTKQDYTIFIFKNGQLEYSNLNIHKDQHGQELTASVYKQKYFNHLNSDYLSYENKNGSYHIFVSTINDLSPRAIFQLTKKLILYGSILGLIVSFILSVIYSRNMRKQFNQVNTFIESFTDTPESKAPKQRTLNTEFKALETNISDVFTKLDQTSKKLEAQYAKEQKQQKDRIDFIRGSNHELKTPIMSLRLILEGMLYNYPEYEDKEYFLHVSIKKLDEMKNLVNEIMDASRLEVDFVEGSSNLTTTIQNTVDLFEPIILDQNVTISLQNSNPDTIINIPGKHLKKVCSNLVSNALKYSPHDSTIEIGYGANPLVFYIRNKMASSVQLDVKEIIRPFHTQDQSSEEFQSHGLGLFVVDNILSNYEYLYEIRQEKAHFSFIIYLTQER</sequence>
<dbReference type="InterPro" id="IPR005467">
    <property type="entry name" value="His_kinase_dom"/>
</dbReference>